<evidence type="ECO:0000313" key="1">
    <source>
        <dbReference type="EMBL" id="WDZ88212.1"/>
    </source>
</evidence>
<dbReference type="RefSeq" id="WP_275035276.1">
    <property type="nucleotide sequence ID" value="NZ_CP118615.1"/>
</dbReference>
<dbReference type="EMBL" id="CP118615">
    <property type="protein sequence ID" value="WDZ88212.1"/>
    <property type="molecule type" value="Genomic_DNA"/>
</dbReference>
<organism evidence="1 2">
    <name type="scientific">Micromonospora cathayae</name>
    <dbReference type="NCBI Taxonomy" id="3028804"/>
    <lineage>
        <taxon>Bacteria</taxon>
        <taxon>Bacillati</taxon>
        <taxon>Actinomycetota</taxon>
        <taxon>Actinomycetes</taxon>
        <taxon>Micromonosporales</taxon>
        <taxon>Micromonosporaceae</taxon>
        <taxon>Micromonospora</taxon>
    </lineage>
</organism>
<reference evidence="1 2" key="1">
    <citation type="submission" date="2023-02" db="EMBL/GenBank/DDBJ databases">
        <authorList>
            <person name="Mo P."/>
        </authorList>
    </citation>
    <scope>NUCLEOTIDE SEQUENCE [LARGE SCALE GENOMIC DNA]</scope>
    <source>
        <strain evidence="1 2">HUAS 3</strain>
    </source>
</reference>
<gene>
    <name evidence="1" type="ORF">PVK37_29530</name>
</gene>
<protein>
    <submittedName>
        <fullName evidence="1">Uncharacterized protein</fullName>
    </submittedName>
</protein>
<proteinExistence type="predicted"/>
<accession>A0ABY8A1Q0</accession>
<sequence length="59" mass="6983">MTYLINRLRFPLRVQLVGPADQTAAALRGLAELIRRRRDMHGRRIRIDLTIREKREGDQ</sequence>
<dbReference type="Proteomes" id="UP001219605">
    <property type="component" value="Chromosome"/>
</dbReference>
<evidence type="ECO:0000313" key="2">
    <source>
        <dbReference type="Proteomes" id="UP001219605"/>
    </source>
</evidence>
<name>A0ABY8A1Q0_9ACTN</name>
<keyword evidence="2" id="KW-1185">Reference proteome</keyword>